<dbReference type="EMBL" id="CAJNOM010000006">
    <property type="protein sequence ID" value="CAF0762751.1"/>
    <property type="molecule type" value="Genomic_DNA"/>
</dbReference>
<dbReference type="InterPro" id="IPR032675">
    <property type="entry name" value="LRR_dom_sf"/>
</dbReference>
<dbReference type="GO" id="GO:0048471">
    <property type="term" value="C:perinuclear region of cytoplasm"/>
    <property type="evidence" value="ECO:0007669"/>
    <property type="project" value="TreeGrafter"/>
</dbReference>
<gene>
    <name evidence="5" type="ORF">BJG266_LOCUS5060</name>
    <name evidence="4" type="ORF">QVE165_LOCUS2154</name>
</gene>
<reference evidence="4" key="1">
    <citation type="submission" date="2021-02" db="EMBL/GenBank/DDBJ databases">
        <authorList>
            <person name="Nowell W R."/>
        </authorList>
    </citation>
    <scope>NUCLEOTIDE SEQUENCE</scope>
</reference>
<dbReference type="Proteomes" id="UP000663877">
    <property type="component" value="Unassembled WGS sequence"/>
</dbReference>
<dbReference type="GO" id="GO:0006913">
    <property type="term" value="P:nucleocytoplasmic transport"/>
    <property type="evidence" value="ECO:0007669"/>
    <property type="project" value="TreeGrafter"/>
</dbReference>
<dbReference type="InterPro" id="IPR027038">
    <property type="entry name" value="RanGap"/>
</dbReference>
<dbReference type="Gene3D" id="3.80.10.10">
    <property type="entry name" value="Ribonuclease Inhibitor"/>
    <property type="match status" value="2"/>
</dbReference>
<dbReference type="OrthoDB" id="120976at2759"/>
<dbReference type="Pfam" id="PF13516">
    <property type="entry name" value="LRR_6"/>
    <property type="match status" value="5"/>
</dbReference>
<accession>A0A813Q6N7</accession>
<dbReference type="SMART" id="SM00368">
    <property type="entry name" value="LRR_RI"/>
    <property type="match status" value="7"/>
</dbReference>
<dbReference type="GO" id="GO:0005096">
    <property type="term" value="F:GTPase activator activity"/>
    <property type="evidence" value="ECO:0007669"/>
    <property type="project" value="UniProtKB-KW"/>
</dbReference>
<evidence type="ECO:0000256" key="2">
    <source>
        <dbReference type="ARBA" id="ARBA00022614"/>
    </source>
</evidence>
<proteinExistence type="predicted"/>
<dbReference type="Proteomes" id="UP000663832">
    <property type="component" value="Unassembled WGS sequence"/>
</dbReference>
<dbReference type="Gene3D" id="3.90.176.10">
    <property type="entry name" value="Toxin ADP-ribosyltransferase, Chain A, domain 1"/>
    <property type="match status" value="1"/>
</dbReference>
<sequence>MGICNGKQESSKQNILNKNQYEYLLSMDNMKKIPIVTLEQAVIPLVPFLPTIQTYVRIVKEKCENPADGLTCDESASIMLYSMGWQPLNECLYVVLNTTLRSINQETLQPWFLYLKLLFTALLHLPSSQLVVYRENNSDLSKQYKINENFTWWDFSLCTILNEDYLQSNKYLNKTEIQTIFIIECNTIKDIRKHTYFQSDNSVLILPGTQFKVLDCLDHNDNNYYLIKLQEIQSSFLLQKQISNIKSRNFLRRFWSCGKKESEKSLSNEKSPILNSNIRSIPLDQILAENNRSWTVNLDEQNITDRDMKFIVKKVINKKRYKRIRLRDNNITSQGALILADGLHNNTTLESLDLRNNYIEDLGVQSLALAVIHSNLKTLNLESNGITYEGAQYLAEMLKYNHTITELYLSKNHLGDKGVKLLVDALNNNDTKHHVNHDNKGICTINSSVLQHLYLGQNDITDIGIEYIAEMLRINRMLTWLWLSGNEIGNHGVELLSNTLANHNTNLEWLFLNSNKAIDDASIDALIRMLRRNHSLKTIYINNCNLSDMAKQRLIEITKMKKDFDLEV</sequence>
<dbReference type="PANTHER" id="PTHR24113:SF12">
    <property type="entry name" value="RAN GTPASE-ACTIVATING PROTEIN 1"/>
    <property type="match status" value="1"/>
</dbReference>
<protein>
    <recommendedName>
        <fullName evidence="7">Mono(ADP-ribosyl)transferase</fullName>
    </recommendedName>
</protein>
<dbReference type="GO" id="GO:0005829">
    <property type="term" value="C:cytosol"/>
    <property type="evidence" value="ECO:0007669"/>
    <property type="project" value="TreeGrafter"/>
</dbReference>
<organism evidence="4 6">
    <name type="scientific">Adineta steineri</name>
    <dbReference type="NCBI Taxonomy" id="433720"/>
    <lineage>
        <taxon>Eukaryota</taxon>
        <taxon>Metazoa</taxon>
        <taxon>Spiralia</taxon>
        <taxon>Gnathifera</taxon>
        <taxon>Rotifera</taxon>
        <taxon>Eurotatoria</taxon>
        <taxon>Bdelloidea</taxon>
        <taxon>Adinetida</taxon>
        <taxon>Adinetidae</taxon>
        <taxon>Adineta</taxon>
    </lineage>
</organism>
<keyword evidence="2" id="KW-0433">Leucine-rich repeat</keyword>
<keyword evidence="1" id="KW-0343">GTPase activation</keyword>
<comment type="caution">
    <text evidence="4">The sequence shown here is derived from an EMBL/GenBank/DDBJ whole genome shotgun (WGS) entry which is preliminary data.</text>
</comment>
<dbReference type="SUPFAM" id="SSF56399">
    <property type="entry name" value="ADP-ribosylation"/>
    <property type="match status" value="1"/>
</dbReference>
<dbReference type="GO" id="GO:0031267">
    <property type="term" value="F:small GTPase binding"/>
    <property type="evidence" value="ECO:0007669"/>
    <property type="project" value="TreeGrafter"/>
</dbReference>
<dbReference type="SUPFAM" id="SSF52047">
    <property type="entry name" value="RNI-like"/>
    <property type="match status" value="1"/>
</dbReference>
<keyword evidence="6" id="KW-1185">Reference proteome</keyword>
<evidence type="ECO:0000313" key="5">
    <source>
        <dbReference type="EMBL" id="CAF0798295.1"/>
    </source>
</evidence>
<evidence type="ECO:0000313" key="4">
    <source>
        <dbReference type="EMBL" id="CAF0762751.1"/>
    </source>
</evidence>
<dbReference type="PROSITE" id="PS51450">
    <property type="entry name" value="LRR"/>
    <property type="match status" value="1"/>
</dbReference>
<evidence type="ECO:0008006" key="7">
    <source>
        <dbReference type="Google" id="ProtNLM"/>
    </source>
</evidence>
<dbReference type="AlphaFoldDB" id="A0A813Q6N7"/>
<name>A0A813Q6N7_9BILA</name>
<evidence type="ECO:0000256" key="3">
    <source>
        <dbReference type="ARBA" id="ARBA00022737"/>
    </source>
</evidence>
<keyword evidence="3" id="KW-0677">Repeat</keyword>
<dbReference type="EMBL" id="CAJNOI010000012">
    <property type="protein sequence ID" value="CAF0798295.1"/>
    <property type="molecule type" value="Genomic_DNA"/>
</dbReference>
<dbReference type="GO" id="GO:0005634">
    <property type="term" value="C:nucleus"/>
    <property type="evidence" value="ECO:0007669"/>
    <property type="project" value="TreeGrafter"/>
</dbReference>
<evidence type="ECO:0000256" key="1">
    <source>
        <dbReference type="ARBA" id="ARBA00022468"/>
    </source>
</evidence>
<evidence type="ECO:0000313" key="6">
    <source>
        <dbReference type="Proteomes" id="UP000663832"/>
    </source>
</evidence>
<dbReference type="PANTHER" id="PTHR24113">
    <property type="entry name" value="RAN GTPASE-ACTIVATING PROTEIN 1"/>
    <property type="match status" value="1"/>
</dbReference>
<dbReference type="InterPro" id="IPR001611">
    <property type="entry name" value="Leu-rich_rpt"/>
</dbReference>